<protein>
    <submittedName>
        <fullName evidence="1">Uncharacterized protein</fullName>
    </submittedName>
</protein>
<keyword evidence="2" id="KW-1185">Reference proteome</keyword>
<organism evidence="1 2">
    <name type="scientific">Symbiodinium necroappetens</name>
    <dbReference type="NCBI Taxonomy" id="1628268"/>
    <lineage>
        <taxon>Eukaryota</taxon>
        <taxon>Sar</taxon>
        <taxon>Alveolata</taxon>
        <taxon>Dinophyceae</taxon>
        <taxon>Suessiales</taxon>
        <taxon>Symbiodiniaceae</taxon>
        <taxon>Symbiodinium</taxon>
    </lineage>
</organism>
<sequence>MSAVNTSKIVIVTTCARIAGRLRGARCFHQAAIRPLRGQQLECHDSPATWKDANNNSCYHYETGHWCNSQGAAGSGWKDTWGTFAEWSKAMEGNGPVTACCACGGGLKFVASVESQRPLASRRLVAPEDRLDLDSLVAPTETLPQEFLDASPVMAPMDRIPSKFAHILGAAVEQRERPDVLGLSARFFASPPGDDCSGPLPVASAIDRALDYRMGFTGGFQRYLQDRAQHATAGGFYGKWSGTVNILQAGTYVFDLALGFDTTSSIKIDGKEFLTMGQCLSAKDEFACSMKRCVWEAALADTGFRNQLTRLHQQAFGAF</sequence>
<dbReference type="EMBL" id="CAJNJA010017936">
    <property type="protein sequence ID" value="CAE7411343.1"/>
    <property type="molecule type" value="Genomic_DNA"/>
</dbReference>
<dbReference type="AlphaFoldDB" id="A0A812R057"/>
<dbReference type="OrthoDB" id="418226at2759"/>
<accession>A0A812R057</accession>
<comment type="caution">
    <text evidence="1">The sequence shown here is derived from an EMBL/GenBank/DDBJ whole genome shotgun (WGS) entry which is preliminary data.</text>
</comment>
<evidence type="ECO:0000313" key="2">
    <source>
        <dbReference type="Proteomes" id="UP000601435"/>
    </source>
</evidence>
<proteinExistence type="predicted"/>
<reference evidence="1" key="1">
    <citation type="submission" date="2021-02" db="EMBL/GenBank/DDBJ databases">
        <authorList>
            <person name="Dougan E. K."/>
            <person name="Rhodes N."/>
            <person name="Thang M."/>
            <person name="Chan C."/>
        </authorList>
    </citation>
    <scope>NUCLEOTIDE SEQUENCE</scope>
</reference>
<gene>
    <name evidence="1" type="ORF">SNEC2469_LOCUS11307</name>
</gene>
<dbReference type="Proteomes" id="UP000601435">
    <property type="component" value="Unassembled WGS sequence"/>
</dbReference>
<evidence type="ECO:0000313" key="1">
    <source>
        <dbReference type="EMBL" id="CAE7411343.1"/>
    </source>
</evidence>
<name>A0A812R057_9DINO</name>